<feature type="domain" description="Transthyretin/hydroxyisourate hydrolase" evidence="9">
    <location>
        <begin position="4"/>
        <end position="115"/>
    </location>
</feature>
<dbReference type="InterPro" id="IPR023419">
    <property type="entry name" value="Transthyretin_CS"/>
</dbReference>
<dbReference type="PANTHER" id="PTHR10395:SF7">
    <property type="entry name" value="5-HYDROXYISOURATE HYDROLASE"/>
    <property type="match status" value="1"/>
</dbReference>
<evidence type="ECO:0000256" key="8">
    <source>
        <dbReference type="RuleBase" id="RU361270"/>
    </source>
</evidence>
<dbReference type="Proteomes" id="UP000236959">
    <property type="component" value="Unassembled WGS sequence"/>
</dbReference>
<dbReference type="PANTHER" id="PTHR10395">
    <property type="entry name" value="URICASE AND TRANSTHYRETIN-RELATED"/>
    <property type="match status" value="1"/>
</dbReference>
<feature type="binding site" evidence="7">
    <location>
        <position position="7"/>
    </location>
    <ligand>
        <name>substrate</name>
    </ligand>
</feature>
<dbReference type="PROSITE" id="PS00768">
    <property type="entry name" value="TRANSTHYRETIN_1"/>
    <property type="match status" value="1"/>
</dbReference>
<dbReference type="EC" id="3.5.2.17" evidence="8"/>
<dbReference type="NCBIfam" id="TIGR02962">
    <property type="entry name" value="hdxy_isourate"/>
    <property type="match status" value="1"/>
</dbReference>
<feature type="binding site" evidence="7">
    <location>
        <position position="113"/>
    </location>
    <ligand>
        <name>substrate</name>
    </ligand>
</feature>
<evidence type="ECO:0000256" key="7">
    <source>
        <dbReference type="PIRSR" id="PIRSR600895-51"/>
    </source>
</evidence>
<evidence type="ECO:0000256" key="5">
    <source>
        <dbReference type="ARBA" id="ARBA00022631"/>
    </source>
</evidence>
<comment type="caution">
    <text evidence="10">The sequence shown here is derived from an EMBL/GenBank/DDBJ whole genome shotgun (WGS) entry which is preliminary data.</text>
</comment>
<evidence type="ECO:0000313" key="11">
    <source>
        <dbReference type="Proteomes" id="UP000236959"/>
    </source>
</evidence>
<dbReference type="PROSITE" id="PS00769">
    <property type="entry name" value="TRANSTHYRETIN_2"/>
    <property type="match status" value="1"/>
</dbReference>
<dbReference type="InterPro" id="IPR023418">
    <property type="entry name" value="Thyroxine_BS"/>
</dbReference>
<comment type="subunit">
    <text evidence="4 8">Homotetramer.</text>
</comment>
<dbReference type="SUPFAM" id="SSF49472">
    <property type="entry name" value="Transthyretin (synonym: prealbumin)"/>
    <property type="match status" value="1"/>
</dbReference>
<evidence type="ECO:0000256" key="4">
    <source>
        <dbReference type="ARBA" id="ARBA00011881"/>
    </source>
</evidence>
<keyword evidence="11" id="KW-1185">Reference proteome</keyword>
<evidence type="ECO:0000256" key="3">
    <source>
        <dbReference type="ARBA" id="ARBA00009850"/>
    </source>
</evidence>
<accession>A0A2S3UR66</accession>
<gene>
    <name evidence="10" type="ORF">CLV41_10713</name>
</gene>
<dbReference type="EMBL" id="PPCN01000007">
    <property type="protein sequence ID" value="POF29989.1"/>
    <property type="molecule type" value="Genomic_DNA"/>
</dbReference>
<keyword evidence="5 8" id="KW-0659">Purine metabolism</keyword>
<dbReference type="Pfam" id="PF00576">
    <property type="entry name" value="Transthyretin"/>
    <property type="match status" value="1"/>
</dbReference>
<dbReference type="InterPro" id="IPR036817">
    <property type="entry name" value="Transthyretin/HIU_hydrolase_sf"/>
</dbReference>
<dbReference type="InterPro" id="IPR023416">
    <property type="entry name" value="Transthyretin/HIU_hydrolase_d"/>
</dbReference>
<comment type="function">
    <text evidence="2">Catalyzes the hydrolysis of 5-hydroxyisourate (HIU) to 2-oxo-4-hydroxy-4-carboxy-5-ureidoimidazoline (OHCU).</text>
</comment>
<dbReference type="GO" id="GO:0033971">
    <property type="term" value="F:hydroxyisourate hydrolase activity"/>
    <property type="evidence" value="ECO:0007669"/>
    <property type="project" value="UniProtKB-EC"/>
</dbReference>
<dbReference type="CDD" id="cd05822">
    <property type="entry name" value="TLP_HIUase"/>
    <property type="match status" value="1"/>
</dbReference>
<evidence type="ECO:0000313" key="10">
    <source>
        <dbReference type="EMBL" id="POF29989.1"/>
    </source>
</evidence>
<dbReference type="AlphaFoldDB" id="A0A2S3UR66"/>
<dbReference type="InterPro" id="IPR014306">
    <property type="entry name" value="Hydroxyisourate_hydrolase"/>
</dbReference>
<dbReference type="InterPro" id="IPR000895">
    <property type="entry name" value="Transthyretin/HIU_hydrolase"/>
</dbReference>
<reference evidence="10 11" key="1">
    <citation type="submission" date="2018-01" db="EMBL/GenBank/DDBJ databases">
        <title>Genomic Encyclopedia of Archaeal and Bacterial Type Strains, Phase II (KMG-II): from individual species to whole genera.</title>
        <authorList>
            <person name="Goeker M."/>
        </authorList>
    </citation>
    <scope>NUCLEOTIDE SEQUENCE [LARGE SCALE GENOMIC DNA]</scope>
    <source>
        <strain evidence="10 11">DSM 17023</strain>
    </source>
</reference>
<dbReference type="PRINTS" id="PR00189">
    <property type="entry name" value="TRNSTHYRETIN"/>
</dbReference>
<name>A0A2S3UR66_9HYPH</name>
<comment type="similarity">
    <text evidence="3 8">Belongs to the transthyretin family. 5-hydroxyisourate hydrolase subfamily.</text>
</comment>
<keyword evidence="6 8" id="KW-0378">Hydrolase</keyword>
<comment type="catalytic activity">
    <reaction evidence="1 8">
        <text>5-hydroxyisourate + H2O = 5-hydroxy-2-oxo-4-ureido-2,5-dihydro-1H-imidazole-5-carboxylate + H(+)</text>
        <dbReference type="Rhea" id="RHEA:23736"/>
        <dbReference type="ChEBI" id="CHEBI:15377"/>
        <dbReference type="ChEBI" id="CHEBI:15378"/>
        <dbReference type="ChEBI" id="CHEBI:18072"/>
        <dbReference type="ChEBI" id="CHEBI:58639"/>
        <dbReference type="EC" id="3.5.2.17"/>
    </reaction>
</comment>
<dbReference type="RefSeq" id="WP_103223387.1">
    <property type="nucleotide sequence ID" value="NZ_PPCN01000007.1"/>
</dbReference>
<protein>
    <recommendedName>
        <fullName evidence="8">5-hydroxyisourate hydrolase</fullName>
        <shortName evidence="8">HIU hydrolase</shortName>
        <shortName evidence="8">HIUHase</shortName>
        <ecNumber evidence="8">3.5.2.17</ecNumber>
    </recommendedName>
</protein>
<sequence>MGRLTTHVLDTALGRPARGLKIELWSQGTAPELISAHETNDDGRVDRAILDGSAFATGTYELRFFAGDYLRRTCQTLPDPLFLDVIPIRFGMAEADGHYHVPLLLSPFSYSTYRGS</sequence>
<evidence type="ECO:0000259" key="9">
    <source>
        <dbReference type="Pfam" id="PF00576"/>
    </source>
</evidence>
<evidence type="ECO:0000256" key="6">
    <source>
        <dbReference type="ARBA" id="ARBA00022801"/>
    </source>
</evidence>
<dbReference type="Gene3D" id="2.60.40.180">
    <property type="entry name" value="Transthyretin/hydroxyisourate hydrolase domain"/>
    <property type="match status" value="1"/>
</dbReference>
<proteinExistence type="inferred from homology"/>
<evidence type="ECO:0000256" key="1">
    <source>
        <dbReference type="ARBA" id="ARBA00001043"/>
    </source>
</evidence>
<evidence type="ECO:0000256" key="2">
    <source>
        <dbReference type="ARBA" id="ARBA00002704"/>
    </source>
</evidence>
<organism evidence="10 11">
    <name type="scientific">Roseibium marinum</name>
    <dbReference type="NCBI Taxonomy" id="281252"/>
    <lineage>
        <taxon>Bacteria</taxon>
        <taxon>Pseudomonadati</taxon>
        <taxon>Pseudomonadota</taxon>
        <taxon>Alphaproteobacteria</taxon>
        <taxon>Hyphomicrobiales</taxon>
        <taxon>Stappiaceae</taxon>
        <taxon>Roseibium</taxon>
    </lineage>
</organism>
<feature type="binding site" evidence="7">
    <location>
        <position position="44"/>
    </location>
    <ligand>
        <name>substrate</name>
    </ligand>
</feature>
<dbReference type="OrthoDB" id="9792386at2"/>
<dbReference type="GO" id="GO:0006144">
    <property type="term" value="P:purine nucleobase metabolic process"/>
    <property type="evidence" value="ECO:0007669"/>
    <property type="project" value="UniProtKB-KW"/>
</dbReference>